<accession>A0A6I1UDS5</accession>
<organism evidence="1 2">
    <name type="scientific">Streptococcus mitis</name>
    <dbReference type="NCBI Taxonomy" id="28037"/>
    <lineage>
        <taxon>Bacteria</taxon>
        <taxon>Bacillati</taxon>
        <taxon>Bacillota</taxon>
        <taxon>Bacilli</taxon>
        <taxon>Lactobacillales</taxon>
        <taxon>Streptococcaceae</taxon>
        <taxon>Streptococcus</taxon>
        <taxon>Streptococcus mitis group</taxon>
    </lineage>
</organism>
<name>A0A6I1UDS5_STRMT</name>
<gene>
    <name evidence="1" type="ORF">GEZ78_03735</name>
</gene>
<reference evidence="1 2" key="1">
    <citation type="submission" date="2019-10" db="EMBL/GenBank/DDBJ databases">
        <title>Streptococcus mitis of the oral and urogenital tracts.</title>
        <authorList>
            <person name="Price T."/>
            <person name="Mores C.R."/>
            <person name="Putonti C."/>
            <person name="Wolfe A.J."/>
        </authorList>
    </citation>
    <scope>NUCLEOTIDE SEQUENCE [LARGE SCALE GENOMIC DNA]</scope>
    <source>
        <strain evidence="1 2">SM39</strain>
    </source>
</reference>
<comment type="caution">
    <text evidence="1">The sequence shown here is derived from an EMBL/GenBank/DDBJ whole genome shotgun (WGS) entry which is preliminary data.</text>
</comment>
<protein>
    <submittedName>
        <fullName evidence="1">Uncharacterized protein</fullName>
    </submittedName>
</protein>
<dbReference type="RefSeq" id="WP_153209569.1">
    <property type="nucleotide sequence ID" value="NZ_OZ217346.1"/>
</dbReference>
<dbReference type="AlphaFoldDB" id="A0A6I1UDS5"/>
<evidence type="ECO:0000313" key="2">
    <source>
        <dbReference type="Proteomes" id="UP000436302"/>
    </source>
</evidence>
<evidence type="ECO:0000313" key="1">
    <source>
        <dbReference type="EMBL" id="MQP82708.1"/>
    </source>
</evidence>
<dbReference type="EMBL" id="WIJV01000014">
    <property type="protein sequence ID" value="MQP82708.1"/>
    <property type="molecule type" value="Genomic_DNA"/>
</dbReference>
<proteinExistence type="predicted"/>
<dbReference type="Proteomes" id="UP000436302">
    <property type="component" value="Unassembled WGS sequence"/>
</dbReference>
<sequence>MNLNQIRILEACHKFLIGLTEFKDELQNDSLVYRFQDKNITFVTYQEYRNLSFTDYKLKFDSLHGSITNIDAREDLIDVLFQNEHELRVLNSISDLEQARIQIFKLLSQANLEILTEKNSNAKKDYFGYQFRNLETKESYPIYLFPENANFELVAII</sequence>